<evidence type="ECO:0000256" key="8">
    <source>
        <dbReference type="SAM" id="Phobius"/>
    </source>
</evidence>
<proteinExistence type="predicted"/>
<keyword evidence="6" id="KW-0131">Cell cycle</keyword>
<accession>C0GIZ9</accession>
<dbReference type="EMBL" id="ACJM01000014">
    <property type="protein sequence ID" value="EEG76632.1"/>
    <property type="molecule type" value="Genomic_DNA"/>
</dbReference>
<keyword evidence="1" id="KW-1003">Cell membrane</keyword>
<dbReference type="eggNOG" id="COG2919">
    <property type="taxonomic scope" value="Bacteria"/>
</dbReference>
<name>C0GIZ9_DETAL</name>
<keyword evidence="2" id="KW-0132">Cell division</keyword>
<evidence type="ECO:0000256" key="7">
    <source>
        <dbReference type="SAM" id="Coils"/>
    </source>
</evidence>
<evidence type="ECO:0000256" key="6">
    <source>
        <dbReference type="ARBA" id="ARBA00023306"/>
    </source>
</evidence>
<evidence type="ECO:0000256" key="2">
    <source>
        <dbReference type="ARBA" id="ARBA00022618"/>
    </source>
</evidence>
<evidence type="ECO:0000313" key="10">
    <source>
        <dbReference type="Proteomes" id="UP000006443"/>
    </source>
</evidence>
<evidence type="ECO:0000313" key="9">
    <source>
        <dbReference type="EMBL" id="EEG76632.1"/>
    </source>
</evidence>
<dbReference type="PANTHER" id="PTHR37485:SF1">
    <property type="entry name" value="CELL DIVISION PROTEIN FTSB"/>
    <property type="match status" value="1"/>
</dbReference>
<feature type="coiled-coil region" evidence="7">
    <location>
        <begin position="51"/>
        <end position="78"/>
    </location>
</feature>
<keyword evidence="5 8" id="KW-0472">Membrane</keyword>
<feature type="transmembrane region" description="Helical" evidence="8">
    <location>
        <begin position="28"/>
        <end position="49"/>
    </location>
</feature>
<dbReference type="STRING" id="555088.DealDRAFT_2458"/>
<evidence type="ECO:0000256" key="4">
    <source>
        <dbReference type="ARBA" id="ARBA00022989"/>
    </source>
</evidence>
<comment type="caution">
    <text evidence="9">The sequence shown here is derived from an EMBL/GenBank/DDBJ whole genome shotgun (WGS) entry which is preliminary data.</text>
</comment>
<evidence type="ECO:0000256" key="3">
    <source>
        <dbReference type="ARBA" id="ARBA00022692"/>
    </source>
</evidence>
<dbReference type="Pfam" id="PF04977">
    <property type="entry name" value="DivIC"/>
    <property type="match status" value="1"/>
</dbReference>
<dbReference type="AlphaFoldDB" id="C0GIZ9"/>
<keyword evidence="3 8" id="KW-0812">Transmembrane</keyword>
<gene>
    <name evidence="9" type="ORF">DealDRAFT_2458</name>
</gene>
<dbReference type="InterPro" id="IPR023081">
    <property type="entry name" value="Cell_div_FtsB"/>
</dbReference>
<dbReference type="GO" id="GO:0030428">
    <property type="term" value="C:cell septum"/>
    <property type="evidence" value="ECO:0007669"/>
    <property type="project" value="TreeGrafter"/>
</dbReference>
<dbReference type="GO" id="GO:0043093">
    <property type="term" value="P:FtsZ-dependent cytokinesis"/>
    <property type="evidence" value="ECO:0007669"/>
    <property type="project" value="TreeGrafter"/>
</dbReference>
<reference evidence="9 10" key="1">
    <citation type="submission" date="2009-02" db="EMBL/GenBank/DDBJ databases">
        <title>Sequencing of the draft genome and assembly of Dethiobacter alkaliphilus AHT 1.</title>
        <authorList>
            <consortium name="US DOE Joint Genome Institute (JGI-PGF)"/>
            <person name="Lucas S."/>
            <person name="Copeland A."/>
            <person name="Lapidus A."/>
            <person name="Glavina del Rio T."/>
            <person name="Dalin E."/>
            <person name="Tice H."/>
            <person name="Bruce D."/>
            <person name="Goodwin L."/>
            <person name="Pitluck S."/>
            <person name="Larimer F."/>
            <person name="Land M.L."/>
            <person name="Hauser L."/>
            <person name="Muyzer G."/>
        </authorList>
    </citation>
    <scope>NUCLEOTIDE SEQUENCE [LARGE SCALE GENOMIC DNA]</scope>
    <source>
        <strain evidence="9 10">AHT 1</strain>
    </source>
</reference>
<protein>
    <submittedName>
        <fullName evidence="9">Septum formation initiator</fullName>
    </submittedName>
</protein>
<dbReference type="PANTHER" id="PTHR37485">
    <property type="entry name" value="CELL DIVISION PROTEIN FTSB"/>
    <property type="match status" value="1"/>
</dbReference>
<organism evidence="9 10">
    <name type="scientific">Dethiobacter alkaliphilus AHT 1</name>
    <dbReference type="NCBI Taxonomy" id="555088"/>
    <lineage>
        <taxon>Bacteria</taxon>
        <taxon>Bacillati</taxon>
        <taxon>Bacillota</taxon>
        <taxon>Dethiobacteria</taxon>
        <taxon>Dethiobacterales</taxon>
        <taxon>Dethiobacteraceae</taxon>
        <taxon>Dethiobacter</taxon>
    </lineage>
</organism>
<dbReference type="InterPro" id="IPR007060">
    <property type="entry name" value="FtsL/DivIC"/>
</dbReference>
<keyword evidence="10" id="KW-1185">Reference proteome</keyword>
<evidence type="ECO:0000256" key="1">
    <source>
        <dbReference type="ARBA" id="ARBA00022475"/>
    </source>
</evidence>
<dbReference type="Proteomes" id="UP000006443">
    <property type="component" value="Unassembled WGS sequence"/>
</dbReference>
<dbReference type="RefSeq" id="WP_008517867.1">
    <property type="nucleotide sequence ID" value="NZ_ACJM01000014.1"/>
</dbReference>
<keyword evidence="7" id="KW-0175">Coiled coil</keyword>
<evidence type="ECO:0000256" key="5">
    <source>
        <dbReference type="ARBA" id="ARBA00023136"/>
    </source>
</evidence>
<sequence length="116" mass="13296">MRAVTAAKSKNLAYLPGARGGRPWQKRLIMGLILVVVLYFGLLFAAQYWRLVQFRQTLDEIDAQIAGARAQNEEMQAEIERLHSPAYLEEMARQELGMVRSGELLFFFQKPDNLPQ</sequence>
<keyword evidence="4 8" id="KW-1133">Transmembrane helix</keyword>